<dbReference type="PANTHER" id="PTHR30283">
    <property type="entry name" value="PEROXIDE STRESS RESPONSE PROTEIN YAAA"/>
    <property type="match status" value="1"/>
</dbReference>
<sequence length="242" mass="26114">MGAPSFFLLLPPSEGKATGGDKKQKFTSQSGVFGPALGDFREQVAERLGDLKGGDGKLLGVKGDLLARAQEANRSLLSAPSLPAWQRYTGVVWDHLDLPSFSAAARTAATKHIIVPSGFAGLVRSDDPLPDYRLKMGARVAPFGLMSTWWRDDLTDALLAHTKKSPVVDLLPQEHRAAFDWPRIDTLVRVDLVSRTGGIVGGHNAKAAKGLLARHFLLSKGSDFERMVATFAHPEYTAKVSS</sequence>
<organism evidence="1">
    <name type="scientific">freshwater metagenome</name>
    <dbReference type="NCBI Taxonomy" id="449393"/>
    <lineage>
        <taxon>unclassified sequences</taxon>
        <taxon>metagenomes</taxon>
        <taxon>ecological metagenomes</taxon>
    </lineage>
</organism>
<dbReference type="GO" id="GO:0005829">
    <property type="term" value="C:cytosol"/>
    <property type="evidence" value="ECO:0007669"/>
    <property type="project" value="TreeGrafter"/>
</dbReference>
<reference evidence="1" key="1">
    <citation type="submission" date="2020-05" db="EMBL/GenBank/DDBJ databases">
        <authorList>
            <person name="Chiriac C."/>
            <person name="Salcher M."/>
            <person name="Ghai R."/>
            <person name="Kavagutti S V."/>
        </authorList>
    </citation>
    <scope>NUCLEOTIDE SEQUENCE</scope>
</reference>
<dbReference type="AlphaFoldDB" id="A0A6J6HV46"/>
<accession>A0A6J6HV46</accession>
<dbReference type="Pfam" id="PF03883">
    <property type="entry name" value="H2O2_YaaD"/>
    <property type="match status" value="1"/>
</dbReference>
<dbReference type="InterPro" id="IPR005583">
    <property type="entry name" value="YaaA"/>
</dbReference>
<gene>
    <name evidence="1" type="ORF">UFOPK1874_00662</name>
</gene>
<protein>
    <submittedName>
        <fullName evidence="1">Unannotated protein</fullName>
    </submittedName>
</protein>
<dbReference type="EMBL" id="CAEZUX010000061">
    <property type="protein sequence ID" value="CAB4614994.1"/>
    <property type="molecule type" value="Genomic_DNA"/>
</dbReference>
<evidence type="ECO:0000313" key="1">
    <source>
        <dbReference type="EMBL" id="CAB4614994.1"/>
    </source>
</evidence>
<dbReference type="GO" id="GO:0033194">
    <property type="term" value="P:response to hydroperoxide"/>
    <property type="evidence" value="ECO:0007669"/>
    <property type="project" value="TreeGrafter"/>
</dbReference>
<proteinExistence type="predicted"/>
<dbReference type="PANTHER" id="PTHR30283:SF4">
    <property type="entry name" value="PEROXIDE STRESS RESISTANCE PROTEIN YAAA"/>
    <property type="match status" value="1"/>
</dbReference>
<name>A0A6J6HV46_9ZZZZ</name>